<keyword evidence="3 14" id="KW-1003">Cell membrane</keyword>
<keyword evidence="4 14" id="KW-0997">Cell inner membrane</keyword>
<dbReference type="GO" id="GO:0005886">
    <property type="term" value="C:plasma membrane"/>
    <property type="evidence" value="ECO:0007669"/>
    <property type="project" value="UniProtKB-SubCell"/>
</dbReference>
<dbReference type="SMART" id="SM00388">
    <property type="entry name" value="HisKA"/>
    <property type="match status" value="1"/>
</dbReference>
<comment type="caution">
    <text evidence="17">The sequence shown here is derived from an EMBL/GenBank/DDBJ whole genome shotgun (WGS) entry which is preliminary data.</text>
</comment>
<dbReference type="InterPro" id="IPR036890">
    <property type="entry name" value="HATPase_C_sf"/>
</dbReference>
<dbReference type="EMBL" id="SACM01000001">
    <property type="protein sequence ID" value="RVT87795.1"/>
    <property type="molecule type" value="Genomic_DNA"/>
</dbReference>
<evidence type="ECO:0000256" key="3">
    <source>
        <dbReference type="ARBA" id="ARBA00022475"/>
    </source>
</evidence>
<dbReference type="SUPFAM" id="SSF47384">
    <property type="entry name" value="Homodimeric domain of signal transducing histidine kinase"/>
    <property type="match status" value="1"/>
</dbReference>
<keyword evidence="11 14" id="KW-1133">Transmembrane helix</keyword>
<evidence type="ECO:0000256" key="4">
    <source>
        <dbReference type="ARBA" id="ARBA00022519"/>
    </source>
</evidence>
<feature type="transmembrane region" description="Helical" evidence="14">
    <location>
        <begin position="20"/>
        <end position="45"/>
    </location>
</feature>
<comment type="function">
    <text evidence="14">Member of a two-component regulatory system.</text>
</comment>
<evidence type="ECO:0000256" key="9">
    <source>
        <dbReference type="ARBA" id="ARBA00022777"/>
    </source>
</evidence>
<comment type="catalytic activity">
    <reaction evidence="1 14">
        <text>ATP + protein L-histidine = ADP + protein N-phospho-L-histidine.</text>
        <dbReference type="EC" id="2.7.13.3"/>
    </reaction>
</comment>
<organism evidence="17 18">
    <name type="scientific">Inhella crocodyli</name>
    <dbReference type="NCBI Taxonomy" id="2499851"/>
    <lineage>
        <taxon>Bacteria</taxon>
        <taxon>Pseudomonadati</taxon>
        <taxon>Pseudomonadota</taxon>
        <taxon>Betaproteobacteria</taxon>
        <taxon>Burkholderiales</taxon>
        <taxon>Sphaerotilaceae</taxon>
        <taxon>Inhella</taxon>
    </lineage>
</organism>
<dbReference type="RefSeq" id="WP_127680329.1">
    <property type="nucleotide sequence ID" value="NZ_SACM01000001.1"/>
</dbReference>
<dbReference type="SMART" id="SM00304">
    <property type="entry name" value="HAMP"/>
    <property type="match status" value="1"/>
</dbReference>
<dbReference type="Pfam" id="PF02518">
    <property type="entry name" value="HATPase_c"/>
    <property type="match status" value="1"/>
</dbReference>
<dbReference type="SUPFAM" id="SSF55874">
    <property type="entry name" value="ATPase domain of HSP90 chaperone/DNA topoisomerase II/histidine kinase"/>
    <property type="match status" value="1"/>
</dbReference>
<dbReference type="Gene3D" id="6.10.340.10">
    <property type="match status" value="1"/>
</dbReference>
<accession>A0A437LQW0</accession>
<dbReference type="InterPro" id="IPR006290">
    <property type="entry name" value="CztS_silS_copS"/>
</dbReference>
<evidence type="ECO:0000313" key="18">
    <source>
        <dbReference type="Proteomes" id="UP000288587"/>
    </source>
</evidence>
<protein>
    <recommendedName>
        <fullName evidence="14">Sensor protein</fullName>
        <ecNumber evidence="14">2.7.13.3</ecNumber>
    </recommendedName>
</protein>
<keyword evidence="13 14" id="KW-0472">Membrane</keyword>
<evidence type="ECO:0000256" key="1">
    <source>
        <dbReference type="ARBA" id="ARBA00000085"/>
    </source>
</evidence>
<evidence type="ECO:0000256" key="14">
    <source>
        <dbReference type="RuleBase" id="RU364088"/>
    </source>
</evidence>
<keyword evidence="10 14" id="KW-0067">ATP-binding</keyword>
<dbReference type="Proteomes" id="UP000288587">
    <property type="component" value="Unassembled WGS sequence"/>
</dbReference>
<dbReference type="InterPro" id="IPR005467">
    <property type="entry name" value="His_kinase_dom"/>
</dbReference>
<feature type="transmembrane region" description="Helical" evidence="14">
    <location>
        <begin position="148"/>
        <end position="171"/>
    </location>
</feature>
<feature type="domain" description="HAMP" evidence="16">
    <location>
        <begin position="172"/>
        <end position="225"/>
    </location>
</feature>
<keyword evidence="8 14" id="KW-0547">Nucleotide-binding</keyword>
<dbReference type="AlphaFoldDB" id="A0A437LQW0"/>
<sequence length="455" mass="49117">MNGVSVQQGPSLSRRLSGALAVQAFVILGVVCVVVYAATSMALIARQDGTLTEKKAMVRHLLSKSGLESDPVALEHTLRDFLIGHEEMGLVLRLAGWNDIVVGSKPSDSPVNVKRIDFDIEASRPAGAAGSASLFMDTSNDEDLLRRLALILTTSALGGAITVSIGSLLMVRRAMSPLHGLVQQLRLLRADRLDLRLDGSLQPDELQPVIAQFNELLGRLDRAYRQLEAFSADVAHELNTPLSVLIGSCQLGLQRTRSVSDLREILSNNLEDLDRMAGIVRDMLFLAKADQGARVRPGVAQSLRQVALDVLDFHEAALLDAGLRAEVEGDAWVEVDAGLMRRALSNLVSNAVRYAERGSCLRVLVSQEVNGLIELAIENQGVAIPKQELHRVFERFYRADHSRSGGDVNHGLGLAIVRAIASMHGGHVFAHSEHGVTRVGMHLPGPASAPPMSNP</sequence>
<evidence type="ECO:0000259" key="16">
    <source>
        <dbReference type="PROSITE" id="PS50885"/>
    </source>
</evidence>
<dbReference type="InterPro" id="IPR003661">
    <property type="entry name" value="HisK_dim/P_dom"/>
</dbReference>
<keyword evidence="7 14" id="KW-0812">Transmembrane</keyword>
<dbReference type="GO" id="GO:0000155">
    <property type="term" value="F:phosphorelay sensor kinase activity"/>
    <property type="evidence" value="ECO:0007669"/>
    <property type="project" value="InterPro"/>
</dbReference>
<dbReference type="Gene3D" id="1.10.287.130">
    <property type="match status" value="1"/>
</dbReference>
<dbReference type="CDD" id="cd00082">
    <property type="entry name" value="HisKA"/>
    <property type="match status" value="1"/>
</dbReference>
<keyword evidence="6 14" id="KW-0808">Transferase</keyword>
<dbReference type="InterPro" id="IPR036097">
    <property type="entry name" value="HisK_dim/P_sf"/>
</dbReference>
<dbReference type="Gene3D" id="3.30.565.10">
    <property type="entry name" value="Histidine kinase-like ATPase, C-terminal domain"/>
    <property type="match status" value="1"/>
</dbReference>
<evidence type="ECO:0000256" key="5">
    <source>
        <dbReference type="ARBA" id="ARBA00022553"/>
    </source>
</evidence>
<dbReference type="SMART" id="SM00387">
    <property type="entry name" value="HATPase_c"/>
    <property type="match status" value="1"/>
</dbReference>
<evidence type="ECO:0000256" key="2">
    <source>
        <dbReference type="ARBA" id="ARBA00004533"/>
    </source>
</evidence>
<reference evidence="17 18" key="1">
    <citation type="submission" date="2019-01" db="EMBL/GenBank/DDBJ databases">
        <authorList>
            <person name="Chen W.-M."/>
        </authorList>
    </citation>
    <scope>NUCLEOTIDE SEQUENCE [LARGE SCALE GENOMIC DNA]</scope>
    <source>
        <strain evidence="17 18">CCP-18</strain>
    </source>
</reference>
<keyword evidence="12 14" id="KW-0902">Two-component regulatory system</keyword>
<dbReference type="Pfam" id="PF00512">
    <property type="entry name" value="HisKA"/>
    <property type="match status" value="1"/>
</dbReference>
<dbReference type="InterPro" id="IPR003660">
    <property type="entry name" value="HAMP_dom"/>
</dbReference>
<dbReference type="InterPro" id="IPR004358">
    <property type="entry name" value="Sig_transdc_His_kin-like_C"/>
</dbReference>
<proteinExistence type="predicted"/>
<dbReference type="PROSITE" id="PS50885">
    <property type="entry name" value="HAMP"/>
    <property type="match status" value="1"/>
</dbReference>
<dbReference type="GO" id="GO:0005524">
    <property type="term" value="F:ATP binding"/>
    <property type="evidence" value="ECO:0007669"/>
    <property type="project" value="UniProtKB-KW"/>
</dbReference>
<evidence type="ECO:0000256" key="8">
    <source>
        <dbReference type="ARBA" id="ARBA00022741"/>
    </source>
</evidence>
<feature type="domain" description="Histidine kinase" evidence="15">
    <location>
        <begin position="233"/>
        <end position="447"/>
    </location>
</feature>
<name>A0A437LQW0_9BURK</name>
<evidence type="ECO:0000256" key="10">
    <source>
        <dbReference type="ARBA" id="ARBA00022840"/>
    </source>
</evidence>
<dbReference type="PRINTS" id="PR00344">
    <property type="entry name" value="BCTRLSENSOR"/>
</dbReference>
<dbReference type="CDD" id="cd00075">
    <property type="entry name" value="HATPase"/>
    <property type="match status" value="1"/>
</dbReference>
<comment type="subcellular location">
    <subcellularLocation>
        <location evidence="2 14">Cell inner membrane</location>
    </subcellularLocation>
</comment>
<evidence type="ECO:0000256" key="6">
    <source>
        <dbReference type="ARBA" id="ARBA00022679"/>
    </source>
</evidence>
<keyword evidence="5" id="KW-0597">Phosphoprotein</keyword>
<dbReference type="PANTHER" id="PTHR45436">
    <property type="entry name" value="SENSOR HISTIDINE KINASE YKOH"/>
    <property type="match status" value="1"/>
</dbReference>
<dbReference type="InterPro" id="IPR003594">
    <property type="entry name" value="HATPase_dom"/>
</dbReference>
<evidence type="ECO:0000256" key="12">
    <source>
        <dbReference type="ARBA" id="ARBA00023012"/>
    </source>
</evidence>
<dbReference type="PROSITE" id="PS50109">
    <property type="entry name" value="HIS_KIN"/>
    <property type="match status" value="1"/>
</dbReference>
<keyword evidence="9 14" id="KW-0418">Kinase</keyword>
<dbReference type="PANTHER" id="PTHR45436:SF9">
    <property type="entry name" value="SENSOR PROTEIN"/>
    <property type="match status" value="1"/>
</dbReference>
<gene>
    <name evidence="17" type="ORF">EOD73_01870</name>
</gene>
<keyword evidence="18" id="KW-1185">Reference proteome</keyword>
<dbReference type="OrthoDB" id="9786919at2"/>
<evidence type="ECO:0000313" key="17">
    <source>
        <dbReference type="EMBL" id="RVT87795.1"/>
    </source>
</evidence>
<dbReference type="InterPro" id="IPR050428">
    <property type="entry name" value="TCS_sensor_his_kinase"/>
</dbReference>
<evidence type="ECO:0000256" key="7">
    <source>
        <dbReference type="ARBA" id="ARBA00022692"/>
    </source>
</evidence>
<evidence type="ECO:0000256" key="13">
    <source>
        <dbReference type="ARBA" id="ARBA00023136"/>
    </source>
</evidence>
<evidence type="ECO:0000259" key="15">
    <source>
        <dbReference type="PROSITE" id="PS50109"/>
    </source>
</evidence>
<dbReference type="NCBIfam" id="TIGR01386">
    <property type="entry name" value="cztS_silS_copS"/>
    <property type="match status" value="1"/>
</dbReference>
<dbReference type="EC" id="2.7.13.3" evidence="14"/>
<evidence type="ECO:0000256" key="11">
    <source>
        <dbReference type="ARBA" id="ARBA00022989"/>
    </source>
</evidence>